<feature type="transmembrane region" description="Helical" evidence="1">
    <location>
        <begin position="464"/>
        <end position="488"/>
    </location>
</feature>
<feature type="transmembrane region" description="Helical" evidence="1">
    <location>
        <begin position="259"/>
        <end position="281"/>
    </location>
</feature>
<feature type="transmembrane region" description="Helical" evidence="1">
    <location>
        <begin position="414"/>
        <end position="444"/>
    </location>
</feature>
<dbReference type="AlphaFoldDB" id="A0A7H1JAQ9"/>
<dbReference type="PANTHER" id="PTHR35342:SF5">
    <property type="entry name" value="TRICARBOXYLIC TRANSPORT PROTEIN"/>
    <property type="match status" value="1"/>
</dbReference>
<feature type="domain" description="DUF112" evidence="2">
    <location>
        <begin position="20"/>
        <end position="439"/>
    </location>
</feature>
<dbReference type="OrthoDB" id="9781349at2"/>
<reference evidence="3 4" key="1">
    <citation type="submission" date="2020-09" db="EMBL/GenBank/DDBJ databases">
        <title>Complete genome sequence of an Arctic sea ice bacterium Marinomonas arctica BSI20414.</title>
        <authorList>
            <person name="Liao L."/>
            <person name="Chen B."/>
        </authorList>
    </citation>
    <scope>NUCLEOTIDE SEQUENCE [LARGE SCALE GENOMIC DNA]</scope>
    <source>
        <strain evidence="3 4">BSI20414</strain>
    </source>
</reference>
<feature type="transmembrane region" description="Helical" evidence="1">
    <location>
        <begin position="355"/>
        <end position="385"/>
    </location>
</feature>
<dbReference type="KEGG" id="mard:IBG28_08200"/>
<feature type="transmembrane region" description="Helical" evidence="1">
    <location>
        <begin position="205"/>
        <end position="225"/>
    </location>
</feature>
<dbReference type="RefSeq" id="WP_111606125.1">
    <property type="nucleotide sequence ID" value="NZ_BMLJ01000003.1"/>
</dbReference>
<dbReference type="Pfam" id="PF01970">
    <property type="entry name" value="TctA"/>
    <property type="match status" value="1"/>
</dbReference>
<evidence type="ECO:0000313" key="3">
    <source>
        <dbReference type="EMBL" id="QNT07575.1"/>
    </source>
</evidence>
<evidence type="ECO:0000313" key="4">
    <source>
        <dbReference type="Proteomes" id="UP000516370"/>
    </source>
</evidence>
<sequence>MDTMSLLMQGFAIALTPESIMFAIIGAILGTLIGALPGLGPANGVAILIPLAFSLGLSATSSLILLTSVYAGAMYGGRISSILLNIPGDEPAMMTCLDGYPMAVKGKAAEALAISAIASFIGSFIATIGLVILAPILAKFALRFGPSEYFALFALAFATLGGITGKNQFKTLMAAAIGLMIATVGIDISTGVQRFTFGTLELFEGVDFIIAIVGLFAISELLFFLERHAGDGLKQVAVNKLKLTAKDIIEVLPASFRGAVLGFVAGVLPGAGASLGSFMSYTLEKRFSDKGEFGKGDPRGVAAPEAGNNGAASGALVPMLTLGVPGSGTTAVLLAMLISLNISPGPMLFQQNPDLVWGVIAAMFVGNFVLLLLNIPMVGIFVKLLSIPPKYLMPIVTLIASVGIYSVSHSALDLYFMVGFGVLGYILRKVDIPLVPIILGMLLGPEMESSLRHALVLSDGDWTVLFNSGLSIGLWTVALLGLILPIIVGPLVRAKMARAKAAKKDD</sequence>
<protein>
    <submittedName>
        <fullName evidence="3">Tripartite tricarboxylate transporter permease</fullName>
    </submittedName>
</protein>
<accession>A0A7H1JAQ9</accession>
<dbReference type="PANTHER" id="PTHR35342">
    <property type="entry name" value="TRICARBOXYLIC TRANSPORT PROTEIN"/>
    <property type="match status" value="1"/>
</dbReference>
<keyword evidence="4" id="KW-1185">Reference proteome</keyword>
<gene>
    <name evidence="3" type="ORF">IBG28_08200</name>
</gene>
<feature type="transmembrane region" description="Helical" evidence="1">
    <location>
        <begin position="20"/>
        <end position="39"/>
    </location>
</feature>
<proteinExistence type="predicted"/>
<evidence type="ECO:0000259" key="2">
    <source>
        <dbReference type="Pfam" id="PF01970"/>
    </source>
</evidence>
<name>A0A7H1JAQ9_9GAMM</name>
<dbReference type="EMBL" id="CP061081">
    <property type="protein sequence ID" value="QNT07575.1"/>
    <property type="molecule type" value="Genomic_DNA"/>
</dbReference>
<dbReference type="Proteomes" id="UP000516370">
    <property type="component" value="Chromosome"/>
</dbReference>
<feature type="transmembrane region" description="Helical" evidence="1">
    <location>
        <begin position="149"/>
        <end position="165"/>
    </location>
</feature>
<feature type="transmembrane region" description="Helical" evidence="1">
    <location>
        <begin position="172"/>
        <end position="193"/>
    </location>
</feature>
<organism evidence="3 4">
    <name type="scientific">Marinomonas arctica</name>
    <dbReference type="NCBI Taxonomy" id="383750"/>
    <lineage>
        <taxon>Bacteria</taxon>
        <taxon>Pseudomonadati</taxon>
        <taxon>Pseudomonadota</taxon>
        <taxon>Gammaproteobacteria</taxon>
        <taxon>Oceanospirillales</taxon>
        <taxon>Oceanospirillaceae</taxon>
        <taxon>Marinomonas</taxon>
    </lineage>
</organism>
<keyword evidence="1" id="KW-0812">Transmembrane</keyword>
<keyword evidence="1" id="KW-1133">Transmembrane helix</keyword>
<keyword evidence="1" id="KW-0472">Membrane</keyword>
<feature type="transmembrane region" description="Helical" evidence="1">
    <location>
        <begin position="45"/>
        <end position="71"/>
    </location>
</feature>
<feature type="transmembrane region" description="Helical" evidence="1">
    <location>
        <begin position="391"/>
        <end position="407"/>
    </location>
</feature>
<feature type="transmembrane region" description="Helical" evidence="1">
    <location>
        <begin position="111"/>
        <end position="137"/>
    </location>
</feature>
<evidence type="ECO:0000256" key="1">
    <source>
        <dbReference type="SAM" id="Phobius"/>
    </source>
</evidence>
<feature type="transmembrane region" description="Helical" evidence="1">
    <location>
        <begin position="322"/>
        <end position="343"/>
    </location>
</feature>
<dbReference type="InterPro" id="IPR002823">
    <property type="entry name" value="DUF112_TM"/>
</dbReference>